<dbReference type="GO" id="GO:0032981">
    <property type="term" value="P:mitochondrial respiratory chain complex I assembly"/>
    <property type="evidence" value="ECO:0007669"/>
    <property type="project" value="TreeGrafter"/>
</dbReference>
<dbReference type="PANTHER" id="PTHR10849:SF20">
    <property type="entry name" value="NADH DEHYDROGENASE [UBIQUINONE] IRON-SULFUR PROTEIN 8, MITOCHONDRIAL"/>
    <property type="match status" value="1"/>
</dbReference>
<keyword evidence="3" id="KW-0004">4Fe-4S</keyword>
<dbReference type="PROSITE" id="PS00198">
    <property type="entry name" value="4FE4S_FER_1"/>
    <property type="match status" value="1"/>
</dbReference>
<feature type="compositionally biased region" description="Basic residues" evidence="8">
    <location>
        <begin position="331"/>
        <end position="346"/>
    </location>
</feature>
<dbReference type="NCBIfam" id="TIGR01971">
    <property type="entry name" value="NuoI"/>
    <property type="match status" value="1"/>
</dbReference>
<sequence>MSFARIVGLQPRIIATLARQSPANTLVSRRLISSSSCSHAQHAPQSLESNLDQKVNRRHAASEHASSDLSVDPYRNGPSAIDKAVHIFFLTEILRGMWIVLENFFRPPYTIMYPFEKGPLSPRFRGEHALRRYPSGEERCIACKLCEAICPAQAITIESEARLDGSRKTTKYDIDMTKCIYCGFCQEACPVDAIVETQNQEYSTETREELLYNKEKLLANGDRAEAEIAANLLADHAFPAKPNQSTHQVLLHNGPCVNNNSMPAVGRIPNQGFLEKISHRAASVHKHTGNDSSQTSPRSSASCQLSNTATSVSVTLQNSTLKESQSQSLPTRRRHSRTKPASHHARPLSSGIPADSYMDCDVVTETASVIPTQERGSVKTLNATQRRQRGTSMMTSKSSFNRQSRSPRTRRLHLCNTPNSTDLDIVASRQESRGALTASNSEAAVVATTEISSVNDSRGFRARLMLSQARKTIENHKPAWSDTDRRRGYPRTPFVMDIVLELKSQYAGYTTEDMYVTFEAMRRTEDARPVFEHLAHDFSAGVESVDAYWHDQAKIWQDWRAPADECIDSHGVARGSPFPAGHSLVVAPGSVGVYQRPFCATVGTPPSNSLSSGRTSYPDSIERSTASWCPVLECDYVASYPSHHNIVPDGHRY</sequence>
<accession>A0A8H5GEB8</accession>
<dbReference type="InterPro" id="IPR017896">
    <property type="entry name" value="4Fe4S_Fe-S-bd"/>
</dbReference>
<dbReference type="SUPFAM" id="SSF54862">
    <property type="entry name" value="4Fe-4S ferredoxins"/>
    <property type="match status" value="1"/>
</dbReference>
<proteinExistence type="inferred from homology"/>
<dbReference type="PANTHER" id="PTHR10849">
    <property type="entry name" value="NADH DEHYDROGENASE UBIQUINONE IRON-SULFUR PROTEIN 8, MITOCHONDRIAL"/>
    <property type="match status" value="1"/>
</dbReference>
<dbReference type="InterPro" id="IPR010226">
    <property type="entry name" value="NADH_quinone_OxRdtase_chainI"/>
</dbReference>
<dbReference type="PROSITE" id="PS51379">
    <property type="entry name" value="4FE4S_FER_2"/>
    <property type="match status" value="2"/>
</dbReference>
<feature type="domain" description="4Fe-4S ferredoxin-type" evidence="9">
    <location>
        <begin position="170"/>
        <end position="199"/>
    </location>
</feature>
<evidence type="ECO:0000256" key="3">
    <source>
        <dbReference type="ARBA" id="ARBA00022485"/>
    </source>
</evidence>
<feature type="compositionally biased region" description="Polar residues" evidence="8">
    <location>
        <begin position="384"/>
        <end position="404"/>
    </location>
</feature>
<dbReference type="NCBIfam" id="NF004539">
    <property type="entry name" value="PRK05888.1-5"/>
    <property type="match status" value="1"/>
</dbReference>
<gene>
    <name evidence="10" type="ORF">D9756_000177</name>
</gene>
<evidence type="ECO:0000256" key="8">
    <source>
        <dbReference type="SAM" id="MobiDB-lite"/>
    </source>
</evidence>
<keyword evidence="4" id="KW-0479">Metal-binding</keyword>
<evidence type="ECO:0000313" key="10">
    <source>
        <dbReference type="EMBL" id="KAF5363469.1"/>
    </source>
</evidence>
<dbReference type="AlphaFoldDB" id="A0A8H5GEB8"/>
<comment type="similarity">
    <text evidence="2">Belongs to the complex I 23 kDa subunit family.</text>
</comment>
<dbReference type="HAMAP" id="MF_01351">
    <property type="entry name" value="NDH1_NuoI"/>
    <property type="match status" value="1"/>
</dbReference>
<dbReference type="OrthoDB" id="204405at2759"/>
<evidence type="ECO:0000256" key="7">
    <source>
        <dbReference type="ARBA" id="ARBA00023014"/>
    </source>
</evidence>
<dbReference type="GO" id="GO:0046872">
    <property type="term" value="F:metal ion binding"/>
    <property type="evidence" value="ECO:0007669"/>
    <property type="project" value="UniProtKB-KW"/>
</dbReference>
<keyword evidence="5" id="KW-1278">Translocase</keyword>
<dbReference type="Proteomes" id="UP000559027">
    <property type="component" value="Unassembled WGS sequence"/>
</dbReference>
<dbReference type="FunFam" id="3.30.70.3270:FF:000001">
    <property type="entry name" value="NADH-quinone oxidoreductase subunit I 1"/>
    <property type="match status" value="1"/>
</dbReference>
<dbReference type="NCBIfam" id="NF004538">
    <property type="entry name" value="PRK05888.1-4"/>
    <property type="match status" value="1"/>
</dbReference>
<dbReference type="Pfam" id="PF12838">
    <property type="entry name" value="Fer4_7"/>
    <property type="match status" value="1"/>
</dbReference>
<evidence type="ECO:0000259" key="9">
    <source>
        <dbReference type="PROSITE" id="PS51379"/>
    </source>
</evidence>
<dbReference type="InterPro" id="IPR017900">
    <property type="entry name" value="4Fe4S_Fe_S_CS"/>
</dbReference>
<protein>
    <recommendedName>
        <fullName evidence="9">4Fe-4S ferredoxin-type domain-containing protein</fullName>
    </recommendedName>
</protein>
<comment type="caution">
    <text evidence="10">The sequence shown here is derived from an EMBL/GenBank/DDBJ whole genome shotgun (WGS) entry which is preliminary data.</text>
</comment>
<feature type="compositionally biased region" description="Polar residues" evidence="8">
    <location>
        <begin position="290"/>
        <end position="330"/>
    </location>
</feature>
<dbReference type="GO" id="GO:0003954">
    <property type="term" value="F:NADH dehydrogenase activity"/>
    <property type="evidence" value="ECO:0007669"/>
    <property type="project" value="TreeGrafter"/>
</dbReference>
<reference evidence="10 11" key="1">
    <citation type="journal article" date="2020" name="ISME J.">
        <title>Uncovering the hidden diversity of litter-decomposition mechanisms in mushroom-forming fungi.</title>
        <authorList>
            <person name="Floudas D."/>
            <person name="Bentzer J."/>
            <person name="Ahren D."/>
            <person name="Johansson T."/>
            <person name="Persson P."/>
            <person name="Tunlid A."/>
        </authorList>
    </citation>
    <scope>NUCLEOTIDE SEQUENCE [LARGE SCALE GENOMIC DNA]</scope>
    <source>
        <strain evidence="10 11">CBS 146.42</strain>
    </source>
</reference>
<keyword evidence="7" id="KW-0411">Iron-sulfur</keyword>
<dbReference type="GO" id="GO:0006120">
    <property type="term" value="P:mitochondrial electron transport, NADH to ubiquinone"/>
    <property type="evidence" value="ECO:0007669"/>
    <property type="project" value="TreeGrafter"/>
</dbReference>
<dbReference type="Gene3D" id="3.30.70.3270">
    <property type="match status" value="1"/>
</dbReference>
<feature type="region of interest" description="Disordered" evidence="8">
    <location>
        <begin position="384"/>
        <end position="408"/>
    </location>
</feature>
<dbReference type="GO" id="GO:0005739">
    <property type="term" value="C:mitochondrion"/>
    <property type="evidence" value="ECO:0007669"/>
    <property type="project" value="UniProtKB-ARBA"/>
</dbReference>
<evidence type="ECO:0000256" key="6">
    <source>
        <dbReference type="ARBA" id="ARBA00023004"/>
    </source>
</evidence>
<organism evidence="10 11">
    <name type="scientific">Leucocoprinus leucothites</name>
    <dbReference type="NCBI Taxonomy" id="201217"/>
    <lineage>
        <taxon>Eukaryota</taxon>
        <taxon>Fungi</taxon>
        <taxon>Dikarya</taxon>
        <taxon>Basidiomycota</taxon>
        <taxon>Agaricomycotina</taxon>
        <taxon>Agaricomycetes</taxon>
        <taxon>Agaricomycetidae</taxon>
        <taxon>Agaricales</taxon>
        <taxon>Agaricineae</taxon>
        <taxon>Agaricaceae</taxon>
        <taxon>Leucocoprinus</taxon>
    </lineage>
</organism>
<evidence type="ECO:0000256" key="4">
    <source>
        <dbReference type="ARBA" id="ARBA00022723"/>
    </source>
</evidence>
<feature type="domain" description="4Fe-4S ferredoxin-type" evidence="9">
    <location>
        <begin position="131"/>
        <end position="160"/>
    </location>
</feature>
<dbReference type="GO" id="GO:0051539">
    <property type="term" value="F:4 iron, 4 sulfur cluster binding"/>
    <property type="evidence" value="ECO:0007669"/>
    <property type="project" value="UniProtKB-KW"/>
</dbReference>
<keyword evidence="11" id="KW-1185">Reference proteome</keyword>
<evidence type="ECO:0000256" key="1">
    <source>
        <dbReference type="ARBA" id="ARBA00001966"/>
    </source>
</evidence>
<dbReference type="GO" id="GO:0016020">
    <property type="term" value="C:membrane"/>
    <property type="evidence" value="ECO:0007669"/>
    <property type="project" value="InterPro"/>
</dbReference>
<keyword evidence="6" id="KW-0408">Iron</keyword>
<name>A0A8H5GEB8_9AGAR</name>
<dbReference type="EMBL" id="JAACJO010000001">
    <property type="protein sequence ID" value="KAF5363469.1"/>
    <property type="molecule type" value="Genomic_DNA"/>
</dbReference>
<evidence type="ECO:0000256" key="5">
    <source>
        <dbReference type="ARBA" id="ARBA00022967"/>
    </source>
</evidence>
<evidence type="ECO:0000256" key="2">
    <source>
        <dbReference type="ARBA" id="ARBA00010277"/>
    </source>
</evidence>
<feature type="region of interest" description="Disordered" evidence="8">
    <location>
        <begin position="283"/>
        <end position="355"/>
    </location>
</feature>
<evidence type="ECO:0000313" key="11">
    <source>
        <dbReference type="Proteomes" id="UP000559027"/>
    </source>
</evidence>
<comment type="cofactor">
    <cofactor evidence="1">
        <name>[4Fe-4S] cluster</name>
        <dbReference type="ChEBI" id="CHEBI:49883"/>
    </cofactor>
</comment>